<name>A0A4Q8D212_9GAMM</name>
<reference evidence="2 3" key="1">
    <citation type="submission" date="2019-02" db="EMBL/GenBank/DDBJ databases">
        <title>Genomic Encyclopedia of Type Strains, Phase IV (KMG-IV): sequencing the most valuable type-strain genomes for metagenomic binning, comparative biology and taxonomic classification.</title>
        <authorList>
            <person name="Goeker M."/>
        </authorList>
    </citation>
    <scope>NUCLEOTIDE SEQUENCE [LARGE SCALE GENOMIC DNA]</scope>
    <source>
        <strain evidence="2 3">DSM 21056</strain>
    </source>
</reference>
<evidence type="ECO:0000259" key="1">
    <source>
        <dbReference type="Pfam" id="PF13439"/>
    </source>
</evidence>
<dbReference type="PANTHER" id="PTHR12526:SF630">
    <property type="entry name" value="GLYCOSYLTRANSFERASE"/>
    <property type="match status" value="1"/>
</dbReference>
<evidence type="ECO:0000313" key="2">
    <source>
        <dbReference type="EMBL" id="RZU99409.1"/>
    </source>
</evidence>
<evidence type="ECO:0000313" key="3">
    <source>
        <dbReference type="Proteomes" id="UP000292298"/>
    </source>
</evidence>
<proteinExistence type="predicted"/>
<accession>A0A4Q8D212</accession>
<dbReference type="InterPro" id="IPR028098">
    <property type="entry name" value="Glyco_trans_4-like_N"/>
</dbReference>
<protein>
    <submittedName>
        <fullName evidence="2">Glycosyltransferase involved in cell wall biosynthesis</fullName>
    </submittedName>
</protein>
<sequence length="362" mass="39750">MRQRAVKVAEATPRVLHINVARGWRGGEQQTWLLMRELAARGYRQGLCAYPDEPLAKAALDLEGVVTFSPRQCLRRPWTIGNWGISHVHDGRGIYWAWWLKKLRGIRYVVTRRMQQAPKDRFLTRLAYHQADALVAISSAARDGLQSFCPGHEVFLIPSAHSGLTPTRSATPAIRDHLMTDPANILIGNAGALRDSDKGQTILIQAGEQLRAAGYPVELVFFGEGEDRAVLERAAQGLKWIHFPGHVTPIEDYLGALDVFAFPSRHEGLGSVLLEAMTAEVPIVASQVGGIPDIVTDSVSGLLVEPETADALATAISKVIDTPDLALKFSTEGRRVAESMGPERMVEKYICVYDSLVASARE</sequence>
<dbReference type="CDD" id="cd03801">
    <property type="entry name" value="GT4_PimA-like"/>
    <property type="match status" value="1"/>
</dbReference>
<dbReference type="SUPFAM" id="SSF53756">
    <property type="entry name" value="UDP-Glycosyltransferase/glycogen phosphorylase"/>
    <property type="match status" value="1"/>
</dbReference>
<organism evidence="2 3">
    <name type="scientific">Spiribacter vilamensis</name>
    <dbReference type="NCBI Taxonomy" id="531306"/>
    <lineage>
        <taxon>Bacteria</taxon>
        <taxon>Pseudomonadati</taxon>
        <taxon>Pseudomonadota</taxon>
        <taxon>Gammaproteobacteria</taxon>
        <taxon>Chromatiales</taxon>
        <taxon>Ectothiorhodospiraceae</taxon>
        <taxon>Spiribacter</taxon>
    </lineage>
</organism>
<dbReference type="Proteomes" id="UP000292298">
    <property type="component" value="Unassembled WGS sequence"/>
</dbReference>
<dbReference type="RefSeq" id="WP_211344913.1">
    <property type="nucleotide sequence ID" value="NZ_VMKO01000001.1"/>
</dbReference>
<dbReference type="GO" id="GO:0016740">
    <property type="term" value="F:transferase activity"/>
    <property type="evidence" value="ECO:0007669"/>
    <property type="project" value="UniProtKB-KW"/>
</dbReference>
<feature type="domain" description="Glycosyltransferase subfamily 4-like N-terminal" evidence="1">
    <location>
        <begin position="25"/>
        <end position="158"/>
    </location>
</feature>
<dbReference type="Pfam" id="PF13692">
    <property type="entry name" value="Glyco_trans_1_4"/>
    <property type="match status" value="1"/>
</dbReference>
<comment type="caution">
    <text evidence="2">The sequence shown here is derived from an EMBL/GenBank/DDBJ whole genome shotgun (WGS) entry which is preliminary data.</text>
</comment>
<gene>
    <name evidence="2" type="ORF">EV698_1699</name>
</gene>
<dbReference type="Gene3D" id="3.40.50.2000">
    <property type="entry name" value="Glycogen Phosphorylase B"/>
    <property type="match status" value="2"/>
</dbReference>
<keyword evidence="3" id="KW-1185">Reference proteome</keyword>
<dbReference type="Pfam" id="PF13439">
    <property type="entry name" value="Glyco_transf_4"/>
    <property type="match status" value="1"/>
</dbReference>
<dbReference type="EMBL" id="SHLI01000001">
    <property type="protein sequence ID" value="RZU99409.1"/>
    <property type="molecule type" value="Genomic_DNA"/>
</dbReference>
<dbReference type="AlphaFoldDB" id="A0A4Q8D212"/>
<keyword evidence="2" id="KW-0808">Transferase</keyword>
<dbReference type="PANTHER" id="PTHR12526">
    <property type="entry name" value="GLYCOSYLTRANSFERASE"/>
    <property type="match status" value="1"/>
</dbReference>